<comment type="caution">
    <text evidence="9">The sequence shown here is derived from an EMBL/GenBank/DDBJ whole genome shotgun (WGS) entry which is preliminary data.</text>
</comment>
<dbReference type="GeneID" id="94347014"/>
<dbReference type="PANTHER" id="PTHR13297">
    <property type="entry name" value="TBC1 DOMAIN FAMILY MEMBER 23-RELATED"/>
    <property type="match status" value="1"/>
</dbReference>
<dbReference type="InterPro" id="IPR035969">
    <property type="entry name" value="Rab-GAP_TBC_sf"/>
</dbReference>
<reference evidence="9 10" key="1">
    <citation type="journal article" date="2021" name="Genome Biol.">
        <title>AFLAP: assembly-free linkage analysis pipeline using k-mers from genome sequencing data.</title>
        <authorList>
            <person name="Fletcher K."/>
            <person name="Zhang L."/>
            <person name="Gil J."/>
            <person name="Han R."/>
            <person name="Cavanaugh K."/>
            <person name="Michelmore R."/>
        </authorList>
    </citation>
    <scope>NUCLEOTIDE SEQUENCE [LARGE SCALE GENOMIC DNA]</scope>
    <source>
        <strain evidence="9 10">SF5</strain>
    </source>
</reference>
<dbReference type="SMART" id="SM00164">
    <property type="entry name" value="TBC"/>
    <property type="match status" value="1"/>
</dbReference>
<name>A0A976FKR0_BRELC</name>
<evidence type="ECO:0000256" key="2">
    <source>
        <dbReference type="ARBA" id="ARBA00014207"/>
    </source>
</evidence>
<keyword evidence="3" id="KW-0217">Developmental protein</keyword>
<protein>
    <recommendedName>
        <fullName evidence="2">TBC1 domain family member 23</fullName>
    </recommendedName>
</protein>
<dbReference type="SMART" id="SM00228">
    <property type="entry name" value="PDZ"/>
    <property type="match status" value="1"/>
</dbReference>
<keyword evidence="10" id="KW-1185">Reference proteome</keyword>
<feature type="domain" description="PDZ" evidence="7">
    <location>
        <begin position="761"/>
        <end position="860"/>
    </location>
</feature>
<dbReference type="PROSITE" id="PS50206">
    <property type="entry name" value="RHODANESE_3"/>
    <property type="match status" value="1"/>
</dbReference>
<dbReference type="KEGG" id="blac:94347014"/>
<dbReference type="InterPro" id="IPR001763">
    <property type="entry name" value="Rhodanese-like_dom"/>
</dbReference>
<dbReference type="EMBL" id="SHOA02000003">
    <property type="protein sequence ID" value="TDH68289.1"/>
    <property type="molecule type" value="Genomic_DNA"/>
</dbReference>
<evidence type="ECO:0000259" key="6">
    <source>
        <dbReference type="PROSITE" id="PS50086"/>
    </source>
</evidence>
<dbReference type="GO" id="GO:0042147">
    <property type="term" value="P:retrograde transport, endosome to Golgi"/>
    <property type="evidence" value="ECO:0007669"/>
    <property type="project" value="InterPro"/>
</dbReference>
<accession>A0A976FKR0</accession>
<evidence type="ECO:0000313" key="9">
    <source>
        <dbReference type="EMBL" id="TDH68289.1"/>
    </source>
</evidence>
<dbReference type="OrthoDB" id="1668230at2759"/>
<organism evidence="9 10">
    <name type="scientific">Bremia lactucae</name>
    <name type="common">Lettuce downy mildew</name>
    <dbReference type="NCBI Taxonomy" id="4779"/>
    <lineage>
        <taxon>Eukaryota</taxon>
        <taxon>Sar</taxon>
        <taxon>Stramenopiles</taxon>
        <taxon>Oomycota</taxon>
        <taxon>Peronosporomycetes</taxon>
        <taxon>Peronosporales</taxon>
        <taxon>Peronosporaceae</taxon>
        <taxon>Bremia</taxon>
    </lineage>
</organism>
<dbReference type="InterPro" id="IPR039755">
    <property type="entry name" value="TBC1D23"/>
</dbReference>
<feature type="compositionally biased region" description="Low complexity" evidence="5">
    <location>
        <begin position="10"/>
        <end position="31"/>
    </location>
</feature>
<dbReference type="InterPro" id="IPR036034">
    <property type="entry name" value="PDZ_sf"/>
</dbReference>
<proteinExistence type="predicted"/>
<dbReference type="Gene3D" id="2.30.42.10">
    <property type="match status" value="1"/>
</dbReference>
<dbReference type="GO" id="GO:0005829">
    <property type="term" value="C:cytosol"/>
    <property type="evidence" value="ECO:0007669"/>
    <property type="project" value="GOC"/>
</dbReference>
<dbReference type="CDD" id="cd00136">
    <property type="entry name" value="PDZ_canonical"/>
    <property type="match status" value="1"/>
</dbReference>
<dbReference type="Gene3D" id="1.10.472.80">
    <property type="entry name" value="Ypt/Rab-GAP domain of gyp1p, domain 3"/>
    <property type="match status" value="1"/>
</dbReference>
<dbReference type="AlphaFoldDB" id="A0A976FKR0"/>
<evidence type="ECO:0000259" key="7">
    <source>
        <dbReference type="PROSITE" id="PS50106"/>
    </source>
</evidence>
<dbReference type="Gene3D" id="1.10.8.270">
    <property type="entry name" value="putative rabgap domain of human tbc1 domain family member 14 like domains"/>
    <property type="match status" value="1"/>
</dbReference>
<dbReference type="PROSITE" id="PS50106">
    <property type="entry name" value="PDZ"/>
    <property type="match status" value="1"/>
</dbReference>
<dbReference type="SUPFAM" id="SSF47923">
    <property type="entry name" value="Ypt/Rab-GAP domain of gyp1p"/>
    <property type="match status" value="2"/>
</dbReference>
<feature type="domain" description="Rab-GAP TBC" evidence="6">
    <location>
        <begin position="82"/>
        <end position="278"/>
    </location>
</feature>
<gene>
    <name evidence="9" type="ORF">CCR75_003246</name>
</gene>
<dbReference type="RefSeq" id="XP_067817788.1">
    <property type="nucleotide sequence ID" value="XM_067961343.1"/>
</dbReference>
<evidence type="ECO:0000259" key="8">
    <source>
        <dbReference type="PROSITE" id="PS50206"/>
    </source>
</evidence>
<evidence type="ECO:0000313" key="10">
    <source>
        <dbReference type="Proteomes" id="UP000294530"/>
    </source>
</evidence>
<dbReference type="InterPro" id="IPR000195">
    <property type="entry name" value="Rab-GAP-TBC_dom"/>
</dbReference>
<dbReference type="PANTHER" id="PTHR13297:SF5">
    <property type="entry name" value="TBC1 DOMAIN FAMILY MEMBER 23"/>
    <property type="match status" value="1"/>
</dbReference>
<sequence length="880" mass="98868">MEVPIKEAAARISSITPSPSTTTRSAPSIPRHTACEDDDDSLDAELTKQLTDKLLLRQLECEMQKRRPDHFVIGVVCRTLGGVPSRLRSQVWKELLGVARTEQPSLDQSILQVEEDLDNQRVIAADAIRTRSNERLFQKPETIELVVKLLTYYCKSRSIRYKQGMNEVLAPFLLLTEKRPESKGSTPLPEGVIFQCFHALIDRFLPHVFIDQEFRSLQCSLHLYRLLMLYHDPELCHYLDQHDMTPELYVTPWFMTLFARSLPPEFVFYLWDFFLVEEGPYLLHFVAYALVVAHRETILRADIAMLPQVLSSLTFTSRDDLIQVCGQALVIAESTPNSFNRDLCSVCYGGLKDAIEPFYDQLHTCSSLRIYPEELIQNLMNRLAFQTKQKQSFELISDATIKHELIRLRSLCSNHSPRLSQGCYEHEEEEMTPALQFILLDCRPLEEYVKSHLSLSHHIDPTIMERPDALDELMKGFALMKGCHFCFVGPSGNLPSSYSRFFIQNAANKTKVPRKESRSNVFKKIHGTIDVTECAALSLSPLKGFGRQSRRMHSSGKRKVSANKIGHNGVYQVHAEHVSVTRLVFMFLQKGFKYVSRLDRGFRCLEDSIRSMDQFTQEQLLVASPLPPSIPEPVVVPSSGYMSATTGGFDLLAKIGLSRSRAPLQDESTTELSGQSTCFVNSGVIAMKSSKESKQAVQKAKSTTNATVTSLSQRLTLLKMAARDAVSSTSNVIKTTSNYASAVQMEFVDKKRSASDGGWVDVRLQRSASLISFIGKSTDVELQPGPIGIVFQKSRLIKQFQAVVDSVVPDTQASATGMITTGDVLVAINDESLERVAFLTVIERIILAPRPVVLRFLTPSKMQRELITSSLCIQPHATSL</sequence>
<dbReference type="Proteomes" id="UP000294530">
    <property type="component" value="Unassembled WGS sequence"/>
</dbReference>
<feature type="region of interest" description="Disordered" evidence="5">
    <location>
        <begin position="1"/>
        <end position="40"/>
    </location>
</feature>
<evidence type="ECO:0000256" key="3">
    <source>
        <dbReference type="ARBA" id="ARBA00022473"/>
    </source>
</evidence>
<dbReference type="InterPro" id="IPR001478">
    <property type="entry name" value="PDZ"/>
</dbReference>
<evidence type="ECO:0000256" key="4">
    <source>
        <dbReference type="ARBA" id="ARBA00023034"/>
    </source>
</evidence>
<dbReference type="SUPFAM" id="SSF50156">
    <property type="entry name" value="PDZ domain-like"/>
    <property type="match status" value="1"/>
</dbReference>
<comment type="subcellular location">
    <subcellularLocation>
        <location evidence="1">Golgi apparatus</location>
        <location evidence="1">trans-Golgi network</location>
    </subcellularLocation>
</comment>
<dbReference type="GO" id="GO:0099041">
    <property type="term" value="P:vesicle tethering to Golgi"/>
    <property type="evidence" value="ECO:0007669"/>
    <property type="project" value="TreeGrafter"/>
</dbReference>
<evidence type="ECO:0000256" key="5">
    <source>
        <dbReference type="SAM" id="MobiDB-lite"/>
    </source>
</evidence>
<evidence type="ECO:0000256" key="1">
    <source>
        <dbReference type="ARBA" id="ARBA00004601"/>
    </source>
</evidence>
<dbReference type="Pfam" id="PF00566">
    <property type="entry name" value="RabGAP-TBC"/>
    <property type="match status" value="1"/>
</dbReference>
<feature type="domain" description="Rhodanese" evidence="8">
    <location>
        <begin position="436"/>
        <end position="493"/>
    </location>
</feature>
<dbReference type="PROSITE" id="PS50086">
    <property type="entry name" value="TBC_RABGAP"/>
    <property type="match status" value="1"/>
</dbReference>
<dbReference type="GO" id="GO:0005802">
    <property type="term" value="C:trans-Golgi network"/>
    <property type="evidence" value="ECO:0007669"/>
    <property type="project" value="TreeGrafter"/>
</dbReference>
<keyword evidence="4" id="KW-0333">Golgi apparatus</keyword>